<proteinExistence type="predicted"/>
<feature type="transmembrane region" description="Helical" evidence="1">
    <location>
        <begin position="97"/>
        <end position="114"/>
    </location>
</feature>
<dbReference type="Proteomes" id="UP001560573">
    <property type="component" value="Unassembled WGS sequence"/>
</dbReference>
<evidence type="ECO:0000256" key="1">
    <source>
        <dbReference type="SAM" id="Phobius"/>
    </source>
</evidence>
<organism evidence="3 4">
    <name type="scientific">Danxiaibacter flavus</name>
    <dbReference type="NCBI Taxonomy" id="3049108"/>
    <lineage>
        <taxon>Bacteria</taxon>
        <taxon>Pseudomonadati</taxon>
        <taxon>Bacteroidota</taxon>
        <taxon>Chitinophagia</taxon>
        <taxon>Chitinophagales</taxon>
        <taxon>Chitinophagaceae</taxon>
        <taxon>Danxiaibacter</taxon>
    </lineage>
</organism>
<dbReference type="PROSITE" id="PS51257">
    <property type="entry name" value="PROKAR_LIPOPROTEIN"/>
    <property type="match status" value="1"/>
</dbReference>
<evidence type="ECO:0008006" key="5">
    <source>
        <dbReference type="Google" id="ProtNLM"/>
    </source>
</evidence>
<keyword evidence="1" id="KW-1133">Transmembrane helix</keyword>
<dbReference type="RefSeq" id="WP_369327935.1">
    <property type="nucleotide sequence ID" value="NZ_JAULBC010000001.1"/>
</dbReference>
<keyword evidence="2" id="KW-0732">Signal</keyword>
<gene>
    <name evidence="3" type="ORF">QTN47_03485</name>
</gene>
<keyword evidence="1" id="KW-0812">Transmembrane</keyword>
<keyword evidence="1" id="KW-0472">Membrane</keyword>
<protein>
    <recommendedName>
        <fullName evidence="5">PEGA domain-containing protein</fullName>
    </recommendedName>
</protein>
<name>A0ABV3ZDP8_9BACT</name>
<dbReference type="EMBL" id="JAULBC010000001">
    <property type="protein sequence ID" value="MEX6686539.1"/>
    <property type="molecule type" value="Genomic_DNA"/>
</dbReference>
<feature type="chain" id="PRO_5046357811" description="PEGA domain-containing protein" evidence="2">
    <location>
        <begin position="24"/>
        <end position="162"/>
    </location>
</feature>
<accession>A0ABV3ZDP8</accession>
<comment type="caution">
    <text evidence="3">The sequence shown here is derived from an EMBL/GenBank/DDBJ whole genome shotgun (WGS) entry which is preliminary data.</text>
</comment>
<feature type="signal peptide" evidence="2">
    <location>
        <begin position="1"/>
        <end position="23"/>
    </location>
</feature>
<keyword evidence="4" id="KW-1185">Reference proteome</keyword>
<evidence type="ECO:0000313" key="3">
    <source>
        <dbReference type="EMBL" id="MEX6686539.1"/>
    </source>
</evidence>
<reference evidence="3 4" key="1">
    <citation type="submission" date="2023-07" db="EMBL/GenBank/DDBJ databases">
        <authorList>
            <person name="Lian W.-H."/>
        </authorList>
    </citation>
    <scope>NUCLEOTIDE SEQUENCE [LARGE SCALE GENOMIC DNA]</scope>
    <source>
        <strain evidence="3 4">SYSU DXS3180</strain>
    </source>
</reference>
<sequence length="162" mass="17597">MSRTRLSAIAVAFAMLSTGCASIVSKSNWPFSVDTNPAGAEISVTNRKGIEVYKGTSPAAFKLKSGSSFFAKESYTITLTKSGFETKKMTVECKLNGWYFGNILLGGVIGMLIIDPATGAMYKLDNHGIFETMKTKSANASLQIIEKDQLSKEQEQHLVKLN</sequence>
<evidence type="ECO:0000256" key="2">
    <source>
        <dbReference type="SAM" id="SignalP"/>
    </source>
</evidence>
<evidence type="ECO:0000313" key="4">
    <source>
        <dbReference type="Proteomes" id="UP001560573"/>
    </source>
</evidence>